<accession>A0A376DJA9</accession>
<evidence type="ECO:0000313" key="2">
    <source>
        <dbReference type="Proteomes" id="UP000254647"/>
    </source>
</evidence>
<name>A0A376DJA9_ECOLX</name>
<reference evidence="1 2" key="1">
    <citation type="submission" date="2018-06" db="EMBL/GenBank/DDBJ databases">
        <authorList>
            <consortium name="Pathogen Informatics"/>
            <person name="Doyle S."/>
        </authorList>
    </citation>
    <scope>NUCLEOTIDE SEQUENCE [LARGE SCALE GENOMIC DNA]</scope>
    <source>
        <strain evidence="1 2">NCTC10767</strain>
    </source>
</reference>
<dbReference type="Proteomes" id="UP000254647">
    <property type="component" value="Unassembled WGS sequence"/>
</dbReference>
<dbReference type="AlphaFoldDB" id="A0A376DJA9"/>
<organism evidence="1 2">
    <name type="scientific">Escherichia coli</name>
    <dbReference type="NCBI Taxonomy" id="562"/>
    <lineage>
        <taxon>Bacteria</taxon>
        <taxon>Pseudomonadati</taxon>
        <taxon>Pseudomonadota</taxon>
        <taxon>Gammaproteobacteria</taxon>
        <taxon>Enterobacterales</taxon>
        <taxon>Enterobacteriaceae</taxon>
        <taxon>Escherichia</taxon>
    </lineage>
</organism>
<gene>
    <name evidence="1" type="ORF">NCTC10767_05092</name>
</gene>
<dbReference type="EMBL" id="UFXW01000004">
    <property type="protein sequence ID" value="STC89463.1"/>
    <property type="molecule type" value="Genomic_DNA"/>
</dbReference>
<evidence type="ECO:0000313" key="1">
    <source>
        <dbReference type="EMBL" id="STC89463.1"/>
    </source>
</evidence>
<dbReference type="InterPro" id="IPR035093">
    <property type="entry name" value="RelE/ParE_toxin_dom_sf"/>
</dbReference>
<sequence length="36" mass="4197">MLPILWLPSARDDFRQIVAYIAKENIPAARRLKNTD</sequence>
<proteinExistence type="predicted"/>
<protein>
    <submittedName>
        <fullName evidence="1">Putative plasmid stabilization-like protein from prophage</fullName>
    </submittedName>
</protein>
<dbReference type="Gene3D" id="3.30.2310.20">
    <property type="entry name" value="RelE-like"/>
    <property type="match status" value="1"/>
</dbReference>